<gene>
    <name evidence="2" type="ORF">AMELA_G00109290</name>
</gene>
<dbReference type="Proteomes" id="UP000593565">
    <property type="component" value="Unassembled WGS sequence"/>
</dbReference>
<proteinExistence type="predicted"/>
<sequence>SDWSVYSARDGVLTDFFFPNDSERSPKNQKQQTKTTLTQTSHKVHLIKMSSSTVLWMFDGSSFRKVC</sequence>
<organism evidence="2 3">
    <name type="scientific">Ameiurus melas</name>
    <name type="common">Black bullhead</name>
    <name type="synonym">Silurus melas</name>
    <dbReference type="NCBI Taxonomy" id="219545"/>
    <lineage>
        <taxon>Eukaryota</taxon>
        <taxon>Metazoa</taxon>
        <taxon>Chordata</taxon>
        <taxon>Craniata</taxon>
        <taxon>Vertebrata</taxon>
        <taxon>Euteleostomi</taxon>
        <taxon>Actinopterygii</taxon>
        <taxon>Neopterygii</taxon>
        <taxon>Teleostei</taxon>
        <taxon>Ostariophysi</taxon>
        <taxon>Siluriformes</taxon>
        <taxon>Ictaluridae</taxon>
        <taxon>Ameiurus</taxon>
    </lineage>
</organism>
<dbReference type="EMBL" id="JAAGNN010000009">
    <property type="protein sequence ID" value="KAF4084731.1"/>
    <property type="molecule type" value="Genomic_DNA"/>
</dbReference>
<feature type="region of interest" description="Disordered" evidence="1">
    <location>
        <begin position="17"/>
        <end position="37"/>
    </location>
</feature>
<evidence type="ECO:0000256" key="1">
    <source>
        <dbReference type="SAM" id="MobiDB-lite"/>
    </source>
</evidence>
<feature type="non-terminal residue" evidence="2">
    <location>
        <position position="1"/>
    </location>
</feature>
<name>A0A7J6ARS1_AMEME</name>
<evidence type="ECO:0000313" key="3">
    <source>
        <dbReference type="Proteomes" id="UP000593565"/>
    </source>
</evidence>
<reference evidence="2 3" key="1">
    <citation type="submission" date="2020-02" db="EMBL/GenBank/DDBJ databases">
        <title>A chromosome-scale genome assembly of the black bullhead catfish (Ameiurus melas).</title>
        <authorList>
            <person name="Wen M."/>
            <person name="Zham M."/>
            <person name="Cabau C."/>
            <person name="Klopp C."/>
            <person name="Donnadieu C."/>
            <person name="Roques C."/>
            <person name="Bouchez O."/>
            <person name="Lampietro C."/>
            <person name="Jouanno E."/>
            <person name="Herpin A."/>
            <person name="Louis A."/>
            <person name="Berthelot C."/>
            <person name="Parey E."/>
            <person name="Roest-Crollius H."/>
            <person name="Braasch I."/>
            <person name="Postlethwait J."/>
            <person name="Robinson-Rechavi M."/>
            <person name="Echchiki A."/>
            <person name="Begum T."/>
            <person name="Montfort J."/>
            <person name="Schartl M."/>
            <person name="Bobe J."/>
            <person name="Guiguen Y."/>
        </authorList>
    </citation>
    <scope>NUCLEOTIDE SEQUENCE [LARGE SCALE GENOMIC DNA]</scope>
    <source>
        <strain evidence="2">M_S1</strain>
        <tissue evidence="2">Blood</tissue>
    </source>
</reference>
<accession>A0A7J6ARS1</accession>
<comment type="caution">
    <text evidence="2">The sequence shown here is derived from an EMBL/GenBank/DDBJ whole genome shotgun (WGS) entry which is preliminary data.</text>
</comment>
<dbReference type="AlphaFoldDB" id="A0A7J6ARS1"/>
<evidence type="ECO:0000313" key="2">
    <source>
        <dbReference type="EMBL" id="KAF4084731.1"/>
    </source>
</evidence>
<protein>
    <submittedName>
        <fullName evidence="2">Uncharacterized protein</fullName>
    </submittedName>
</protein>
<keyword evidence="3" id="KW-1185">Reference proteome</keyword>